<dbReference type="EnsemblMetazoa" id="SCAU000070-RA">
    <property type="protein sequence ID" value="SCAU000070-PA"/>
    <property type="gene ID" value="SCAU000070"/>
</dbReference>
<name>A0A1I8NLL6_STOCA</name>
<organism evidence="2 3">
    <name type="scientific">Stomoxys calcitrans</name>
    <name type="common">Stable fly</name>
    <name type="synonym">Conops calcitrans</name>
    <dbReference type="NCBI Taxonomy" id="35570"/>
    <lineage>
        <taxon>Eukaryota</taxon>
        <taxon>Metazoa</taxon>
        <taxon>Ecdysozoa</taxon>
        <taxon>Arthropoda</taxon>
        <taxon>Hexapoda</taxon>
        <taxon>Insecta</taxon>
        <taxon>Pterygota</taxon>
        <taxon>Neoptera</taxon>
        <taxon>Endopterygota</taxon>
        <taxon>Diptera</taxon>
        <taxon>Brachycera</taxon>
        <taxon>Muscomorpha</taxon>
        <taxon>Muscoidea</taxon>
        <taxon>Muscidae</taxon>
        <taxon>Stomoxys</taxon>
    </lineage>
</organism>
<dbReference type="STRING" id="35570.A0A1I8NLL6"/>
<dbReference type="AlphaFoldDB" id="A0A1I8NLL6"/>
<dbReference type="OrthoDB" id="27237at2759"/>
<gene>
    <name evidence="2" type="primary">106093232</name>
</gene>
<dbReference type="InterPro" id="IPR010770">
    <property type="entry name" value="Ecd"/>
</dbReference>
<dbReference type="GO" id="GO:0005634">
    <property type="term" value="C:nucleus"/>
    <property type="evidence" value="ECO:0007669"/>
    <property type="project" value="TreeGrafter"/>
</dbReference>
<dbReference type="Proteomes" id="UP000095300">
    <property type="component" value="Unassembled WGS sequence"/>
</dbReference>
<dbReference type="KEGG" id="scac:106093232"/>
<feature type="compositionally biased region" description="Basic and acidic residues" evidence="1">
    <location>
        <begin position="510"/>
        <end position="527"/>
    </location>
</feature>
<feature type="region of interest" description="Disordered" evidence="1">
    <location>
        <begin position="89"/>
        <end position="123"/>
    </location>
</feature>
<evidence type="ECO:0000256" key="1">
    <source>
        <dbReference type="SAM" id="MobiDB-lite"/>
    </source>
</evidence>
<evidence type="ECO:0000313" key="3">
    <source>
        <dbReference type="Proteomes" id="UP000095300"/>
    </source>
</evidence>
<dbReference type="PANTHER" id="PTHR13060">
    <property type="entry name" value="SGT1 PROTEIN HSGT1 SUPPRESSOR OF GCR2"/>
    <property type="match status" value="1"/>
</dbReference>
<evidence type="ECO:0000313" key="2">
    <source>
        <dbReference type="EnsemblMetazoa" id="SCAU000070-PA"/>
    </source>
</evidence>
<accession>A0A1I8NLL6</accession>
<feature type="region of interest" description="Disordered" evidence="1">
    <location>
        <begin position="493"/>
        <end position="562"/>
    </location>
</feature>
<feature type="compositionally biased region" description="Polar residues" evidence="1">
    <location>
        <begin position="545"/>
        <end position="557"/>
    </location>
</feature>
<dbReference type="Pfam" id="PF07093">
    <property type="entry name" value="SGT1"/>
    <property type="match status" value="1"/>
</dbReference>
<dbReference type="PANTHER" id="PTHR13060:SF0">
    <property type="entry name" value="PROTEIN ECDYSONELESS HOMOLOG"/>
    <property type="match status" value="1"/>
</dbReference>
<feature type="region of interest" description="Disordered" evidence="1">
    <location>
        <begin position="694"/>
        <end position="714"/>
    </location>
</feature>
<dbReference type="VEuPathDB" id="VectorBase:SCAU000070"/>
<feature type="compositionally biased region" description="Polar residues" evidence="1">
    <location>
        <begin position="89"/>
        <end position="108"/>
    </location>
</feature>
<reference evidence="2" key="1">
    <citation type="submission" date="2020-05" db="UniProtKB">
        <authorList>
            <consortium name="EnsemblMetazoa"/>
        </authorList>
    </citation>
    <scope>IDENTIFICATION</scope>
    <source>
        <strain evidence="2">USDA</strain>
    </source>
</reference>
<keyword evidence="3" id="KW-1185">Reference proteome</keyword>
<protein>
    <submittedName>
        <fullName evidence="2">Uncharacterized protein</fullName>
    </submittedName>
</protein>
<proteinExistence type="predicted"/>
<sequence length="714" mass="81508">MDKIFGANLEFVREDDYVEYFIFPKLDVGQQEQQQSDGIAAVRKQLEDTRTKCLDLVDRLTKERNYIWHKDEFELRVRTCTPQELLLNDESTSLSTTTKEQSVPLSKNQQGQQQKDQVPPHLHGVTHYGDNIADEWFIVYLLTKLSQEFPTIVVRVIDADGEFLLIEAADVLPKWANPDTCEQRVYICQGYMNLIQNSPANTTKLLSVSEAVEKIQNNSTLYKVSPEIQDCIEQRMKEFQSTENAALHHQIVRLPLGVAMLLKKKPSLISAAVRSFCDRDPIDMKACRSMRYFPPEQRVRTNVCFTKCLYAMIMHSSYLPDRNIGWNLTGNPSSEEYKEDLLGIKVACGFEILASQAKDPNSDEKSAAWKAYVRSLQAKGYFKDNIEGSLEYQRLLQEAKSYFNDNQTRFRTAPLVGKDILELLRSTEINAEELRDEENNLRPSDSDDWLNISAEQLDALLLDRYGPKTLYKANGDIKAEEFTKNISQFLEKESTFEGVERDSDDYSTGEEEKHAEDEKRKKSEAFKAKVKKNHSMRQAVRKNPVNLNKSNASNATNSEHEESFTTQVKSFLDFVIPEDKWDSNSEMSDYEDEEDMERNFAAMHDTDKHIDADIKAYMDQMDRELANTTIGKSFDKTKTNTKAKLATAEEFDDIEDFEPININVNTLKNMMESYKSQVGASGPVSNLLSAMGAGMSTSASLSQEETDDLKESSV</sequence>